<dbReference type="PANTHER" id="PTHR10133">
    <property type="entry name" value="DNA POLYMERASE I"/>
    <property type="match status" value="1"/>
</dbReference>
<dbReference type="Gene3D" id="1.10.150.20">
    <property type="entry name" value="5' to 3' exonuclease, C-terminal subdomain"/>
    <property type="match status" value="1"/>
</dbReference>
<evidence type="ECO:0000259" key="4">
    <source>
        <dbReference type="SMART" id="SM00482"/>
    </source>
</evidence>
<evidence type="ECO:0000313" key="6">
    <source>
        <dbReference type="Proteomes" id="UP000284219"/>
    </source>
</evidence>
<evidence type="ECO:0000256" key="1">
    <source>
        <dbReference type="ARBA" id="ARBA00012417"/>
    </source>
</evidence>
<evidence type="ECO:0000256" key="3">
    <source>
        <dbReference type="ARBA" id="ARBA00049244"/>
    </source>
</evidence>
<reference evidence="5 6" key="1">
    <citation type="submission" date="2016-08" db="EMBL/GenBank/DDBJ databases">
        <title>Novel Firmicute Genomes.</title>
        <authorList>
            <person name="Poppleton D.I."/>
            <person name="Gribaldo S."/>
        </authorList>
    </citation>
    <scope>NUCLEOTIDE SEQUENCE [LARGE SCALE GENOMIC DNA]</scope>
    <source>
        <strain evidence="5 6">RAOx-1</strain>
    </source>
</reference>
<dbReference type="InterPro" id="IPR012337">
    <property type="entry name" value="RNaseH-like_sf"/>
</dbReference>
<dbReference type="EC" id="2.7.7.7" evidence="1"/>
<evidence type="ECO:0000256" key="2">
    <source>
        <dbReference type="ARBA" id="ARBA00022705"/>
    </source>
</evidence>
<proteinExistence type="predicted"/>
<dbReference type="SUPFAM" id="SSF53098">
    <property type="entry name" value="Ribonuclease H-like"/>
    <property type="match status" value="1"/>
</dbReference>
<dbReference type="SUPFAM" id="SSF56672">
    <property type="entry name" value="DNA/RNA polymerases"/>
    <property type="match status" value="1"/>
</dbReference>
<dbReference type="InterPro" id="IPR001098">
    <property type="entry name" value="DNA-dir_DNA_pol_A_palm_dom"/>
</dbReference>
<dbReference type="OrthoDB" id="9764911at2"/>
<dbReference type="EMBL" id="MCHY01000002">
    <property type="protein sequence ID" value="RKD26705.1"/>
    <property type="molecule type" value="Genomic_DNA"/>
</dbReference>
<dbReference type="GO" id="GO:0006261">
    <property type="term" value="P:DNA-templated DNA replication"/>
    <property type="evidence" value="ECO:0007669"/>
    <property type="project" value="InterPro"/>
</dbReference>
<evidence type="ECO:0000313" key="5">
    <source>
        <dbReference type="EMBL" id="RKD26705.1"/>
    </source>
</evidence>
<sequence length="648" mass="72555">MKTLNIDIETFSSVDLPRCGVYAYADSPDFEIVLFAYSIDGGPVRVIDLAQGETIPSIIQLMIIDPDITKIAFNANFERVCLAAHFGKEMPPEQWRCTAVDSSRLGLPGYLAGVAEALRLDIQKDSAGTTLINYFSKPCRPTKANGGRARNLPEHDPERWQQYVEYNRRDVEVEMAIREKIDPALEISSFEQDLWTLDQKINDRGVRLDMQLVEKAIDCNIEFEKILTEESRKITGLANPNSRNQLLDWLKEQGAETETLRKDDVERMLKDDVPPNVRTVLEHRQELSRASVSKYRAMERAVCSDGRVRGLLQFYGAGRTGRWAGRLVQVQNLTKNYIHDIENASKLIKAGAFDSIDLLFDESRNDILSQLVRTALVASEGNRLIVSDFSAIEARIIAWFAQEKWRLNVFQTHGKIYEASAAAMFNVPIESIDRGSELREKGKIAELALGYQGGPGALISMGALEGGLQESELPGLVSAWRAANKNIVDFWWSCNRAAIEAIQDKTTTQTHGVVFQCYRGILFITLPSGRKLAYVRPRIITGKFGQPAIEFDGLNAANKWGPVETYGGKLVENIVQATARDCLAVSMMRLDQAGYNIIMHVHDEVVADMPYGVGSLSEMEEIMSQPIDWAPGLPLNADGFETEFYMKD</sequence>
<feature type="domain" description="DNA-directed DNA polymerase family A palm" evidence="4">
    <location>
        <begin position="369"/>
        <end position="613"/>
    </location>
</feature>
<accession>A0A419SQM2</accession>
<dbReference type="GO" id="GO:0006302">
    <property type="term" value="P:double-strand break repair"/>
    <property type="evidence" value="ECO:0007669"/>
    <property type="project" value="TreeGrafter"/>
</dbReference>
<dbReference type="RefSeq" id="WP_120187985.1">
    <property type="nucleotide sequence ID" value="NZ_MCHY01000002.1"/>
</dbReference>
<comment type="caution">
    <text evidence="5">The sequence shown here is derived from an EMBL/GenBank/DDBJ whole genome shotgun (WGS) entry which is preliminary data.</text>
</comment>
<dbReference type="CDD" id="cd08642">
    <property type="entry name" value="DNA_pol_A_pol_I_A"/>
    <property type="match status" value="1"/>
</dbReference>
<keyword evidence="6" id="KW-1185">Reference proteome</keyword>
<protein>
    <recommendedName>
        <fullName evidence="1">DNA-directed DNA polymerase</fullName>
        <ecNumber evidence="1">2.7.7.7</ecNumber>
    </recommendedName>
</protein>
<organism evidence="5 6">
    <name type="scientific">Ammoniphilus oxalaticus</name>
    <dbReference type="NCBI Taxonomy" id="66863"/>
    <lineage>
        <taxon>Bacteria</taxon>
        <taxon>Bacillati</taxon>
        <taxon>Bacillota</taxon>
        <taxon>Bacilli</taxon>
        <taxon>Bacillales</taxon>
        <taxon>Paenibacillaceae</taxon>
        <taxon>Aneurinibacillus group</taxon>
        <taxon>Ammoniphilus</taxon>
    </lineage>
</organism>
<gene>
    <name evidence="5" type="ORF">BEP19_15990</name>
</gene>
<dbReference type="Proteomes" id="UP000284219">
    <property type="component" value="Unassembled WGS sequence"/>
</dbReference>
<dbReference type="InterPro" id="IPR043502">
    <property type="entry name" value="DNA/RNA_pol_sf"/>
</dbReference>
<keyword evidence="2" id="KW-0235">DNA replication</keyword>
<dbReference type="SMART" id="SM00482">
    <property type="entry name" value="POLAc"/>
    <property type="match status" value="1"/>
</dbReference>
<dbReference type="InterPro" id="IPR002298">
    <property type="entry name" value="DNA_polymerase_A"/>
</dbReference>
<dbReference type="GO" id="GO:0003887">
    <property type="term" value="F:DNA-directed DNA polymerase activity"/>
    <property type="evidence" value="ECO:0007669"/>
    <property type="project" value="UniProtKB-EC"/>
</dbReference>
<dbReference type="PANTHER" id="PTHR10133:SF27">
    <property type="entry name" value="DNA POLYMERASE NU"/>
    <property type="match status" value="1"/>
</dbReference>
<dbReference type="AlphaFoldDB" id="A0A419SQM2"/>
<dbReference type="Pfam" id="PF00476">
    <property type="entry name" value="DNA_pol_A"/>
    <property type="match status" value="1"/>
</dbReference>
<comment type="catalytic activity">
    <reaction evidence="3">
        <text>DNA(n) + a 2'-deoxyribonucleoside 5'-triphosphate = DNA(n+1) + diphosphate</text>
        <dbReference type="Rhea" id="RHEA:22508"/>
        <dbReference type="Rhea" id="RHEA-COMP:17339"/>
        <dbReference type="Rhea" id="RHEA-COMP:17340"/>
        <dbReference type="ChEBI" id="CHEBI:33019"/>
        <dbReference type="ChEBI" id="CHEBI:61560"/>
        <dbReference type="ChEBI" id="CHEBI:173112"/>
        <dbReference type="EC" id="2.7.7.7"/>
    </reaction>
</comment>
<dbReference type="GO" id="GO:0003677">
    <property type="term" value="F:DNA binding"/>
    <property type="evidence" value="ECO:0007669"/>
    <property type="project" value="InterPro"/>
</dbReference>
<name>A0A419SQM2_9BACL</name>